<name>A0A8S5M3A3_9CAUD</name>
<feature type="coiled-coil region" evidence="1">
    <location>
        <begin position="62"/>
        <end position="96"/>
    </location>
</feature>
<evidence type="ECO:0000256" key="1">
    <source>
        <dbReference type="SAM" id="Coils"/>
    </source>
</evidence>
<protein>
    <submittedName>
        <fullName evidence="3">Uncharacterized protein</fullName>
    </submittedName>
</protein>
<reference evidence="3" key="1">
    <citation type="journal article" date="2021" name="Proc. Natl. Acad. Sci. U.S.A.">
        <title>A Catalog of Tens of Thousands of Viruses from Human Metagenomes Reveals Hidden Associations with Chronic Diseases.</title>
        <authorList>
            <person name="Tisza M.J."/>
            <person name="Buck C.B."/>
        </authorList>
    </citation>
    <scope>NUCLEOTIDE SEQUENCE</scope>
    <source>
        <strain evidence="3">Ctqpo8</strain>
    </source>
</reference>
<evidence type="ECO:0000313" key="3">
    <source>
        <dbReference type="EMBL" id="DAD76547.1"/>
    </source>
</evidence>
<dbReference type="EMBL" id="BK014804">
    <property type="protein sequence ID" value="DAD76547.1"/>
    <property type="molecule type" value="Genomic_DNA"/>
</dbReference>
<sequence length="150" mass="17631">MDTWLQWMTAIFGAGGVGYLLIDRFARTREQKGSDSADMVSKISDAFDKTLQTTMRYSQEVIDKMKQDDERNERRYKELEIRYAKLETRFDEKEADREYLKEIVSRSVECKFLKEGHNNECPVLRGNQKRLAAKCKSCSDKVEEKRKANQ</sequence>
<organism evidence="3">
    <name type="scientific">Siphoviridae sp. ctqpo8</name>
    <dbReference type="NCBI Taxonomy" id="2826469"/>
    <lineage>
        <taxon>Viruses</taxon>
        <taxon>Duplodnaviria</taxon>
        <taxon>Heunggongvirae</taxon>
        <taxon>Uroviricota</taxon>
        <taxon>Caudoviricetes</taxon>
    </lineage>
</organism>
<keyword evidence="1" id="KW-0175">Coiled coil</keyword>
<feature type="transmembrane region" description="Helical" evidence="2">
    <location>
        <begin position="6"/>
        <end position="22"/>
    </location>
</feature>
<keyword evidence="2" id="KW-0472">Membrane</keyword>
<evidence type="ECO:0000256" key="2">
    <source>
        <dbReference type="SAM" id="Phobius"/>
    </source>
</evidence>
<accession>A0A8S5M3A3</accession>
<keyword evidence="2" id="KW-1133">Transmembrane helix</keyword>
<proteinExistence type="predicted"/>
<keyword evidence="2" id="KW-0812">Transmembrane</keyword>